<dbReference type="Gene3D" id="2.60.120.10">
    <property type="entry name" value="Jelly Rolls"/>
    <property type="match status" value="1"/>
</dbReference>
<dbReference type="PANTHER" id="PTHR38599">
    <property type="entry name" value="CUPIN DOMAIN PROTEIN (AFU_ORTHOLOGUE AFUA_3G13620)"/>
    <property type="match status" value="1"/>
</dbReference>
<feature type="domain" description="Cupin type-2" evidence="2">
    <location>
        <begin position="52"/>
        <end position="120"/>
    </location>
</feature>
<feature type="signal peptide" evidence="1">
    <location>
        <begin position="1"/>
        <end position="26"/>
    </location>
</feature>
<accession>A0A239DE60</accession>
<dbReference type="PANTHER" id="PTHR38599:SF1">
    <property type="entry name" value="CUPIN DOMAIN PROTEIN (AFU_ORTHOLOGUE AFUA_3G13620)"/>
    <property type="match status" value="1"/>
</dbReference>
<proteinExistence type="predicted"/>
<dbReference type="RefSeq" id="WP_089318370.1">
    <property type="nucleotide sequence ID" value="NZ_FZOQ01000004.1"/>
</dbReference>
<evidence type="ECO:0000259" key="2">
    <source>
        <dbReference type="Pfam" id="PF07883"/>
    </source>
</evidence>
<keyword evidence="1" id="KW-0732">Signal</keyword>
<dbReference type="Pfam" id="PF07883">
    <property type="entry name" value="Cupin_2"/>
    <property type="match status" value="1"/>
</dbReference>
<reference evidence="4" key="1">
    <citation type="submission" date="2017-06" db="EMBL/GenBank/DDBJ databases">
        <authorList>
            <person name="Varghese N."/>
            <person name="Submissions S."/>
        </authorList>
    </citation>
    <scope>NUCLEOTIDE SEQUENCE [LARGE SCALE GENOMIC DNA]</scope>
    <source>
        <strain evidence="4">NKM1</strain>
    </source>
</reference>
<evidence type="ECO:0000313" key="4">
    <source>
        <dbReference type="Proteomes" id="UP000198432"/>
    </source>
</evidence>
<dbReference type="InterPro" id="IPR011051">
    <property type="entry name" value="RmlC_Cupin_sf"/>
</dbReference>
<keyword evidence="4" id="KW-1185">Reference proteome</keyword>
<organism evidence="3 4">
    <name type="scientific">Pontibacter ummariensis</name>
    <dbReference type="NCBI Taxonomy" id="1610492"/>
    <lineage>
        <taxon>Bacteria</taxon>
        <taxon>Pseudomonadati</taxon>
        <taxon>Bacteroidota</taxon>
        <taxon>Cytophagia</taxon>
        <taxon>Cytophagales</taxon>
        <taxon>Hymenobacteraceae</taxon>
        <taxon>Pontibacter</taxon>
    </lineage>
</organism>
<dbReference type="AlphaFoldDB" id="A0A239DE60"/>
<dbReference type="OrthoDB" id="9802489at2"/>
<feature type="chain" id="PRO_5012127643" evidence="1">
    <location>
        <begin position="27"/>
        <end position="140"/>
    </location>
</feature>
<evidence type="ECO:0000256" key="1">
    <source>
        <dbReference type="SAM" id="SignalP"/>
    </source>
</evidence>
<gene>
    <name evidence="3" type="ORF">SAMN06296052_104189</name>
</gene>
<dbReference type="InterPro" id="IPR014710">
    <property type="entry name" value="RmlC-like_jellyroll"/>
</dbReference>
<protein>
    <submittedName>
        <fullName evidence="3">Cupin domain-containing protein</fullName>
    </submittedName>
</protein>
<name>A0A239DE60_9BACT</name>
<dbReference type="InterPro" id="IPR013096">
    <property type="entry name" value="Cupin_2"/>
</dbReference>
<dbReference type="Proteomes" id="UP000198432">
    <property type="component" value="Unassembled WGS sequence"/>
</dbReference>
<dbReference type="EMBL" id="FZOQ01000004">
    <property type="protein sequence ID" value="SNS30610.1"/>
    <property type="molecule type" value="Genomic_DNA"/>
</dbReference>
<dbReference type="SUPFAM" id="SSF51182">
    <property type="entry name" value="RmlC-like cupins"/>
    <property type="match status" value="1"/>
</dbReference>
<sequence>MIKLKRIPLLLCAALTLAGIMIDARAQSQIARKDLLLADLKEERVSSVRVVEVRFPGGQKAPYHKHPCLVVGYIVEGTCLLQVEGKPTQVLKAGDAFFEPADTPIIHFDNYSQSQPLRFIANYLPDGESELIELLPEKEK</sequence>
<evidence type="ECO:0000313" key="3">
    <source>
        <dbReference type="EMBL" id="SNS30610.1"/>
    </source>
</evidence>